<feature type="region of interest" description="Disordered" evidence="1">
    <location>
        <begin position="1"/>
        <end position="243"/>
    </location>
</feature>
<evidence type="ECO:0000313" key="2">
    <source>
        <dbReference type="EMBL" id="KAG5834087.1"/>
    </source>
</evidence>
<protein>
    <recommendedName>
        <fullName evidence="4">DUF4657 domain-containing protein</fullName>
    </recommendedName>
</protein>
<feature type="compositionally biased region" description="Low complexity" evidence="1">
    <location>
        <begin position="307"/>
        <end position="319"/>
    </location>
</feature>
<feature type="compositionally biased region" description="Pro residues" evidence="1">
    <location>
        <begin position="126"/>
        <end position="139"/>
    </location>
</feature>
<evidence type="ECO:0000313" key="3">
    <source>
        <dbReference type="Proteomes" id="UP001044222"/>
    </source>
</evidence>
<name>A0A9D3RNI3_ANGAN</name>
<dbReference type="Proteomes" id="UP001044222">
    <property type="component" value="Chromosome 15"/>
</dbReference>
<feature type="compositionally biased region" description="Gly residues" evidence="1">
    <location>
        <begin position="43"/>
        <end position="58"/>
    </location>
</feature>
<dbReference type="AlphaFoldDB" id="A0A9D3RNI3"/>
<dbReference type="EMBL" id="JAFIRN010000015">
    <property type="protein sequence ID" value="KAG5834087.1"/>
    <property type="molecule type" value="Genomic_DNA"/>
</dbReference>
<feature type="compositionally biased region" description="Basic and acidic residues" evidence="1">
    <location>
        <begin position="272"/>
        <end position="282"/>
    </location>
</feature>
<accession>A0A9D3RNI3</accession>
<feature type="compositionally biased region" description="Acidic residues" evidence="1">
    <location>
        <begin position="10"/>
        <end position="20"/>
    </location>
</feature>
<reference evidence="2" key="1">
    <citation type="submission" date="2021-01" db="EMBL/GenBank/DDBJ databases">
        <title>A chromosome-scale assembly of European eel, Anguilla anguilla.</title>
        <authorList>
            <person name="Henkel C."/>
            <person name="Jong-Raadsen S.A."/>
            <person name="Dufour S."/>
            <person name="Weltzien F.-A."/>
            <person name="Palstra A.P."/>
            <person name="Pelster B."/>
            <person name="Spaink H.P."/>
            <person name="Van Den Thillart G.E."/>
            <person name="Jansen H."/>
            <person name="Zahm M."/>
            <person name="Klopp C."/>
            <person name="Cedric C."/>
            <person name="Louis A."/>
            <person name="Berthelot C."/>
            <person name="Parey E."/>
            <person name="Roest Crollius H."/>
            <person name="Montfort J."/>
            <person name="Robinson-Rechavi M."/>
            <person name="Bucao C."/>
            <person name="Bouchez O."/>
            <person name="Gislard M."/>
            <person name="Lluch J."/>
            <person name="Milhes M."/>
            <person name="Lampietro C."/>
            <person name="Lopez Roques C."/>
            <person name="Donnadieu C."/>
            <person name="Braasch I."/>
            <person name="Desvignes T."/>
            <person name="Postlethwait J."/>
            <person name="Bobe J."/>
            <person name="Guiguen Y."/>
            <person name="Dirks R."/>
        </authorList>
    </citation>
    <scope>NUCLEOTIDE SEQUENCE</scope>
    <source>
        <strain evidence="2">Tag_6206</strain>
        <tissue evidence="2">Liver</tissue>
    </source>
</reference>
<sequence length="418" mass="45183">MLETWVAITDPEENGEDADAVDSQRPTTSAAERAGAARRRGGGGHSAVGVGGLGGGDGEPAVHPGEPELEPDPRPPLLPLLLDTMPSQEPDPPRAPPCVRVEEALRRAAQTGERIRRAASSQLPAPCQPCPASSPPPRPRAASCQLPATPPLSSDPRPRARFRCRSLTSPARSGQRSGDSGLRAAVHPPPAPQDTPESPELCDFAEEPQPRPPQPCSSITETDSHSQLEEEAGLRSSLGKDLSPGLGYLEQVCRMLEEIARLQLRNRELQRESQRAQNRQDAHGCQCLSVPPENPVGVRHSPDTEGSEGQSSQPSQAAQRLPPHIRQRSMSDISEFSRSKGEVERQCSWKETVMREECDGHFPSAQQQGRIQLVLKPETDRAAALQEPLRKSAIPAGKNVPKKIGLIFRKMAKNKSTS</sequence>
<evidence type="ECO:0008006" key="4">
    <source>
        <dbReference type="Google" id="ProtNLM"/>
    </source>
</evidence>
<keyword evidence="3" id="KW-1185">Reference proteome</keyword>
<feature type="compositionally biased region" description="Polar residues" evidence="1">
    <location>
        <begin position="166"/>
        <end position="178"/>
    </location>
</feature>
<gene>
    <name evidence="2" type="ORF">ANANG_G00257540</name>
</gene>
<proteinExistence type="predicted"/>
<comment type="caution">
    <text evidence="2">The sequence shown here is derived from an EMBL/GenBank/DDBJ whole genome shotgun (WGS) entry which is preliminary data.</text>
</comment>
<feature type="region of interest" description="Disordered" evidence="1">
    <location>
        <begin position="272"/>
        <end position="341"/>
    </location>
</feature>
<organism evidence="2 3">
    <name type="scientific">Anguilla anguilla</name>
    <name type="common">European freshwater eel</name>
    <name type="synonym">Muraena anguilla</name>
    <dbReference type="NCBI Taxonomy" id="7936"/>
    <lineage>
        <taxon>Eukaryota</taxon>
        <taxon>Metazoa</taxon>
        <taxon>Chordata</taxon>
        <taxon>Craniata</taxon>
        <taxon>Vertebrata</taxon>
        <taxon>Euteleostomi</taxon>
        <taxon>Actinopterygii</taxon>
        <taxon>Neopterygii</taxon>
        <taxon>Teleostei</taxon>
        <taxon>Anguilliformes</taxon>
        <taxon>Anguillidae</taxon>
        <taxon>Anguilla</taxon>
    </lineage>
</organism>
<evidence type="ECO:0000256" key="1">
    <source>
        <dbReference type="SAM" id="MobiDB-lite"/>
    </source>
</evidence>